<evidence type="ECO:0000313" key="1">
    <source>
        <dbReference type="EMBL" id="GBP47142.1"/>
    </source>
</evidence>
<name>A0A4C1W9F4_EUMVA</name>
<dbReference type="AlphaFoldDB" id="A0A4C1W9F4"/>
<sequence>MYARRSRYVRVCKTGHSEKIASAYPFVSRRPTHVTTTRALTYARRGAAVHLYWRFTKITPEGIVPLQTVRLTFLSNILPDHINYGLCIIPVEECISDRACNAVRFVHLGTGDREARRAKDARRCPAQRRSLGVPGSPYSVPAFSRGYSLTTLE</sequence>
<reference evidence="1 2" key="1">
    <citation type="journal article" date="2019" name="Commun. Biol.">
        <title>The bagworm genome reveals a unique fibroin gene that provides high tensile strength.</title>
        <authorList>
            <person name="Kono N."/>
            <person name="Nakamura H."/>
            <person name="Ohtoshi R."/>
            <person name="Tomita M."/>
            <person name="Numata K."/>
            <person name="Arakawa K."/>
        </authorList>
    </citation>
    <scope>NUCLEOTIDE SEQUENCE [LARGE SCALE GENOMIC DNA]</scope>
</reference>
<dbReference type="Proteomes" id="UP000299102">
    <property type="component" value="Unassembled WGS sequence"/>
</dbReference>
<evidence type="ECO:0000313" key="2">
    <source>
        <dbReference type="Proteomes" id="UP000299102"/>
    </source>
</evidence>
<protein>
    <submittedName>
        <fullName evidence="1">Uncharacterized protein</fullName>
    </submittedName>
</protein>
<comment type="caution">
    <text evidence="1">The sequence shown here is derived from an EMBL/GenBank/DDBJ whole genome shotgun (WGS) entry which is preliminary data.</text>
</comment>
<proteinExistence type="predicted"/>
<keyword evidence="2" id="KW-1185">Reference proteome</keyword>
<dbReference type="OrthoDB" id="10044176at2759"/>
<gene>
    <name evidence="1" type="ORF">EVAR_36967_1</name>
</gene>
<accession>A0A4C1W9F4</accession>
<organism evidence="1 2">
    <name type="scientific">Eumeta variegata</name>
    <name type="common">Bagworm moth</name>
    <name type="synonym">Eumeta japonica</name>
    <dbReference type="NCBI Taxonomy" id="151549"/>
    <lineage>
        <taxon>Eukaryota</taxon>
        <taxon>Metazoa</taxon>
        <taxon>Ecdysozoa</taxon>
        <taxon>Arthropoda</taxon>
        <taxon>Hexapoda</taxon>
        <taxon>Insecta</taxon>
        <taxon>Pterygota</taxon>
        <taxon>Neoptera</taxon>
        <taxon>Endopterygota</taxon>
        <taxon>Lepidoptera</taxon>
        <taxon>Glossata</taxon>
        <taxon>Ditrysia</taxon>
        <taxon>Tineoidea</taxon>
        <taxon>Psychidae</taxon>
        <taxon>Oiketicinae</taxon>
        <taxon>Eumeta</taxon>
    </lineage>
</organism>
<dbReference type="EMBL" id="BGZK01000496">
    <property type="protein sequence ID" value="GBP47142.1"/>
    <property type="molecule type" value="Genomic_DNA"/>
</dbReference>